<evidence type="ECO:0000313" key="1">
    <source>
        <dbReference type="EMBL" id="JAD30354.1"/>
    </source>
</evidence>
<name>A0A0A8YTG8_ARUDO</name>
<sequence length="87" mass="10022">MVNVLQRAVNNAEMRAVNRRSKIWLGCLGLRRSRMVARFPEKVVSDLQSDSTCLYLFCATQASCEFMMEICIVLHGCYIVWRGKHPI</sequence>
<dbReference type="EMBL" id="GBRH01267541">
    <property type="protein sequence ID" value="JAD30354.1"/>
    <property type="molecule type" value="Transcribed_RNA"/>
</dbReference>
<proteinExistence type="predicted"/>
<reference evidence="1" key="2">
    <citation type="journal article" date="2015" name="Data Brief">
        <title>Shoot transcriptome of the giant reed, Arundo donax.</title>
        <authorList>
            <person name="Barrero R.A."/>
            <person name="Guerrero F.D."/>
            <person name="Moolhuijzen P."/>
            <person name="Goolsby J.A."/>
            <person name="Tidwell J."/>
            <person name="Bellgard S.E."/>
            <person name="Bellgard M.I."/>
        </authorList>
    </citation>
    <scope>NUCLEOTIDE SEQUENCE</scope>
    <source>
        <tissue evidence="1">Shoot tissue taken approximately 20 cm above the soil surface</tissue>
    </source>
</reference>
<accession>A0A0A8YTG8</accession>
<reference evidence="1" key="1">
    <citation type="submission" date="2014-09" db="EMBL/GenBank/DDBJ databases">
        <authorList>
            <person name="Magalhaes I.L.F."/>
            <person name="Oliveira U."/>
            <person name="Santos F.R."/>
            <person name="Vidigal T.H.D.A."/>
            <person name="Brescovit A.D."/>
            <person name="Santos A.J."/>
        </authorList>
    </citation>
    <scope>NUCLEOTIDE SEQUENCE</scope>
    <source>
        <tissue evidence="1">Shoot tissue taken approximately 20 cm above the soil surface</tissue>
    </source>
</reference>
<organism evidence="1">
    <name type="scientific">Arundo donax</name>
    <name type="common">Giant reed</name>
    <name type="synonym">Donax arundinaceus</name>
    <dbReference type="NCBI Taxonomy" id="35708"/>
    <lineage>
        <taxon>Eukaryota</taxon>
        <taxon>Viridiplantae</taxon>
        <taxon>Streptophyta</taxon>
        <taxon>Embryophyta</taxon>
        <taxon>Tracheophyta</taxon>
        <taxon>Spermatophyta</taxon>
        <taxon>Magnoliopsida</taxon>
        <taxon>Liliopsida</taxon>
        <taxon>Poales</taxon>
        <taxon>Poaceae</taxon>
        <taxon>PACMAD clade</taxon>
        <taxon>Arundinoideae</taxon>
        <taxon>Arundineae</taxon>
        <taxon>Arundo</taxon>
    </lineage>
</organism>
<dbReference type="AlphaFoldDB" id="A0A0A8YTG8"/>
<protein>
    <submittedName>
        <fullName evidence="1">Uncharacterized protein</fullName>
    </submittedName>
</protein>